<protein>
    <recommendedName>
        <fullName evidence="10">dITP/XTP pyrophosphatase</fullName>
        <ecNumber evidence="10">3.6.1.66</ecNumber>
    </recommendedName>
    <alternativeName>
        <fullName evidence="10">Non-canonical purine NTP pyrophosphatase</fullName>
    </alternativeName>
    <alternativeName>
        <fullName evidence="10">Non-standard purine NTP pyrophosphatase</fullName>
    </alternativeName>
    <alternativeName>
        <fullName evidence="10">Nucleoside-triphosphate diphosphatase</fullName>
    </alternativeName>
    <alternativeName>
        <fullName evidence="10">Nucleoside-triphosphate pyrophosphatase</fullName>
        <shortName evidence="10">NTPase</shortName>
    </alternativeName>
</protein>
<dbReference type="Pfam" id="PF01725">
    <property type="entry name" value="Ham1p_like"/>
    <property type="match status" value="1"/>
</dbReference>
<evidence type="ECO:0000256" key="6">
    <source>
        <dbReference type="ARBA" id="ARBA00022842"/>
    </source>
</evidence>
<dbReference type="InterPro" id="IPR029001">
    <property type="entry name" value="ITPase-like_fam"/>
</dbReference>
<evidence type="ECO:0000256" key="7">
    <source>
        <dbReference type="ARBA" id="ARBA00023080"/>
    </source>
</evidence>
<dbReference type="GO" id="GO:0009117">
    <property type="term" value="P:nucleotide metabolic process"/>
    <property type="evidence" value="ECO:0007669"/>
    <property type="project" value="UniProtKB-KW"/>
</dbReference>
<evidence type="ECO:0000256" key="4">
    <source>
        <dbReference type="ARBA" id="ARBA00022741"/>
    </source>
</evidence>
<dbReference type="GO" id="GO:0000166">
    <property type="term" value="F:nucleotide binding"/>
    <property type="evidence" value="ECO:0007669"/>
    <property type="project" value="UniProtKB-KW"/>
</dbReference>
<dbReference type="Gene3D" id="3.90.950.10">
    <property type="match status" value="1"/>
</dbReference>
<evidence type="ECO:0000256" key="9">
    <source>
        <dbReference type="ARBA" id="ARBA00052017"/>
    </source>
</evidence>
<comment type="catalytic activity">
    <reaction evidence="10">
        <text>ITP + H2O = IMP + diphosphate + H(+)</text>
        <dbReference type="Rhea" id="RHEA:29399"/>
        <dbReference type="ChEBI" id="CHEBI:15377"/>
        <dbReference type="ChEBI" id="CHEBI:15378"/>
        <dbReference type="ChEBI" id="CHEBI:33019"/>
        <dbReference type="ChEBI" id="CHEBI:58053"/>
        <dbReference type="ChEBI" id="CHEBI:61402"/>
        <dbReference type="EC" id="3.6.1.66"/>
    </reaction>
</comment>
<dbReference type="AlphaFoldDB" id="A0A0F7FIV5"/>
<feature type="binding site" evidence="10">
    <location>
        <position position="64"/>
    </location>
    <ligand>
        <name>Mg(2+)</name>
        <dbReference type="ChEBI" id="CHEBI:18420"/>
    </ligand>
</feature>
<dbReference type="GO" id="GO:0035870">
    <property type="term" value="F:dITP diphosphatase activity"/>
    <property type="evidence" value="ECO:0007669"/>
    <property type="project" value="UniProtKB-UniRule"/>
</dbReference>
<keyword evidence="5 10" id="KW-0378">Hydrolase</keyword>
<comment type="cofactor">
    <cofactor evidence="10">
        <name>Mg(2+)</name>
        <dbReference type="ChEBI" id="CHEBI:18420"/>
    </cofactor>
    <text evidence="10">Binds 1 Mg(2+) ion per subunit.</text>
</comment>
<dbReference type="EC" id="3.6.1.66" evidence="10"/>
<dbReference type="HOGENOM" id="CLU_082080_1_0_2"/>
<name>A0A0F7FIV5_9CREN</name>
<feature type="binding site" evidence="10">
    <location>
        <position position="65"/>
    </location>
    <ligand>
        <name>substrate</name>
    </ligand>
</feature>
<feature type="active site" description="Proton acceptor" evidence="10">
    <location>
        <position position="64"/>
    </location>
</feature>
<evidence type="ECO:0000256" key="2">
    <source>
        <dbReference type="ARBA" id="ARBA00011738"/>
    </source>
</evidence>
<dbReference type="GeneID" id="25401591"/>
<comment type="catalytic activity">
    <reaction evidence="9 10">
        <text>XTP + H2O = XMP + diphosphate + H(+)</text>
        <dbReference type="Rhea" id="RHEA:28610"/>
        <dbReference type="ChEBI" id="CHEBI:15377"/>
        <dbReference type="ChEBI" id="CHEBI:15378"/>
        <dbReference type="ChEBI" id="CHEBI:33019"/>
        <dbReference type="ChEBI" id="CHEBI:57464"/>
        <dbReference type="ChEBI" id="CHEBI:61314"/>
        <dbReference type="EC" id="3.6.1.66"/>
    </reaction>
</comment>
<reference evidence="12 13" key="1">
    <citation type="journal article" date="2015" name="Stand. Genomic Sci.">
        <title>Complete genome sequence of and proposal of Thermofilum uzonense sp. nov. a novel hyperthermophilic crenarchaeon and emended description of the genus Thermofilum.</title>
        <authorList>
            <person name="Toshchakov S.V."/>
            <person name="Korzhenkov A.A."/>
            <person name="Samarov N.I."/>
            <person name="Mazunin I.O."/>
            <person name="Mozhey O.I."/>
            <person name="Shmyr I.S."/>
            <person name="Derbikova K.S."/>
            <person name="Taranov E.A."/>
            <person name="Dominova I.N."/>
            <person name="Bonch-Osmolovskaya E.A."/>
            <person name="Patrushev M.V."/>
            <person name="Podosokorskaya O.A."/>
            <person name="Kublanov I.V."/>
        </authorList>
    </citation>
    <scope>NUCLEOTIDE SEQUENCE [LARGE SCALE GENOMIC DNA]</scope>
    <source>
        <strain evidence="12 13">1807-2</strain>
    </source>
</reference>
<feature type="binding site" evidence="10">
    <location>
        <begin position="140"/>
        <end position="143"/>
    </location>
    <ligand>
        <name>substrate</name>
    </ligand>
</feature>
<comment type="subunit">
    <text evidence="2 10">Homodimer.</text>
</comment>
<dbReference type="PANTHER" id="PTHR11067:SF9">
    <property type="entry name" value="INOSINE TRIPHOSPHATE PYROPHOSPHATASE"/>
    <property type="match status" value="1"/>
</dbReference>
<dbReference type="PATRIC" id="fig|1550241.5.peg.1080"/>
<comment type="function">
    <text evidence="10">Pyrophosphatase that catalyzes the hydrolysis of nucleoside triphosphates to their monophosphate derivatives, with a high preference for the non-canonical purine nucleotides XTP (xanthosine triphosphate), dITP (deoxyinosine triphosphate) and ITP. Seems to function as a house-cleaning enzyme that removes non-canonical purine nucleotides from the nucleotide pool, thus preventing their incorporation into DNA/RNA and avoiding chromosomal lesions.</text>
</comment>
<dbReference type="SUPFAM" id="SSF52972">
    <property type="entry name" value="ITPase-like"/>
    <property type="match status" value="1"/>
</dbReference>
<feature type="binding site" evidence="10">
    <location>
        <begin position="7"/>
        <end position="12"/>
    </location>
    <ligand>
        <name>substrate</name>
    </ligand>
</feature>
<keyword evidence="13" id="KW-1185">Reference proteome</keyword>
<dbReference type="NCBIfam" id="NF011396">
    <property type="entry name" value="PRK14821.1"/>
    <property type="match status" value="1"/>
</dbReference>
<keyword evidence="3 10" id="KW-0479">Metal-binding</keyword>
<dbReference type="GO" id="GO:0036222">
    <property type="term" value="F:XTP diphosphatase activity"/>
    <property type="evidence" value="ECO:0007669"/>
    <property type="project" value="UniProtKB-UniRule"/>
</dbReference>
<dbReference type="FunFam" id="3.90.950.10:FF:000001">
    <property type="entry name" value="dITP/XTP pyrophosphatase"/>
    <property type="match status" value="1"/>
</dbReference>
<evidence type="ECO:0000313" key="12">
    <source>
        <dbReference type="EMBL" id="AKG38775.1"/>
    </source>
</evidence>
<gene>
    <name evidence="12" type="ORF">MA03_05130</name>
</gene>
<feature type="binding site" evidence="10">
    <location>
        <position position="163"/>
    </location>
    <ligand>
        <name>substrate</name>
    </ligand>
</feature>
<dbReference type="InterPro" id="IPR002637">
    <property type="entry name" value="RdgB/HAM1"/>
</dbReference>
<dbReference type="Proteomes" id="UP000067434">
    <property type="component" value="Chromosome"/>
</dbReference>
<dbReference type="OrthoDB" id="372108at2157"/>
<dbReference type="CDD" id="cd00515">
    <property type="entry name" value="HAM1"/>
    <property type="match status" value="1"/>
</dbReference>
<dbReference type="GO" id="GO:0046872">
    <property type="term" value="F:metal ion binding"/>
    <property type="evidence" value="ECO:0007669"/>
    <property type="project" value="UniProtKB-KW"/>
</dbReference>
<evidence type="ECO:0000256" key="1">
    <source>
        <dbReference type="ARBA" id="ARBA00008023"/>
    </source>
</evidence>
<dbReference type="GO" id="GO:0036220">
    <property type="term" value="F:ITP diphosphatase activity"/>
    <property type="evidence" value="ECO:0007669"/>
    <property type="project" value="UniProtKB-UniRule"/>
</dbReference>
<dbReference type="KEGG" id="thf:MA03_05130"/>
<dbReference type="GO" id="GO:0017111">
    <property type="term" value="F:ribonucleoside triphosphate phosphatase activity"/>
    <property type="evidence" value="ECO:0007669"/>
    <property type="project" value="InterPro"/>
</dbReference>
<dbReference type="RefSeq" id="WP_052884242.1">
    <property type="nucleotide sequence ID" value="NZ_CP009961.1"/>
</dbReference>
<dbReference type="STRING" id="1550241.MA03_05130"/>
<evidence type="ECO:0000256" key="3">
    <source>
        <dbReference type="ARBA" id="ARBA00022723"/>
    </source>
</evidence>
<keyword evidence="4 10" id="KW-0547">Nucleotide-binding</keyword>
<feature type="binding site" evidence="10">
    <location>
        <begin position="168"/>
        <end position="169"/>
    </location>
    <ligand>
        <name>substrate</name>
    </ligand>
</feature>
<keyword evidence="6 10" id="KW-0460">Magnesium</keyword>
<organism evidence="12 13">
    <name type="scientific">Infirmifilum uzonense</name>
    <dbReference type="NCBI Taxonomy" id="1550241"/>
    <lineage>
        <taxon>Archaea</taxon>
        <taxon>Thermoproteota</taxon>
        <taxon>Thermoprotei</taxon>
        <taxon>Thermofilales</taxon>
        <taxon>Thermofilaceae</taxon>
        <taxon>Infirmifilum</taxon>
    </lineage>
</organism>
<keyword evidence="7 10" id="KW-0546">Nucleotide metabolism</keyword>
<comment type="catalytic activity">
    <reaction evidence="8 10">
        <text>dITP + H2O = dIMP + diphosphate + H(+)</text>
        <dbReference type="Rhea" id="RHEA:28342"/>
        <dbReference type="ChEBI" id="CHEBI:15377"/>
        <dbReference type="ChEBI" id="CHEBI:15378"/>
        <dbReference type="ChEBI" id="CHEBI:33019"/>
        <dbReference type="ChEBI" id="CHEBI:61194"/>
        <dbReference type="ChEBI" id="CHEBI:61382"/>
        <dbReference type="EC" id="3.6.1.66"/>
    </reaction>
</comment>
<dbReference type="HAMAP" id="MF_01405">
    <property type="entry name" value="Non_canon_purine_NTPase"/>
    <property type="match status" value="1"/>
</dbReference>
<evidence type="ECO:0000256" key="5">
    <source>
        <dbReference type="ARBA" id="ARBA00022801"/>
    </source>
</evidence>
<accession>A0A0F7FIV5</accession>
<evidence type="ECO:0000256" key="11">
    <source>
        <dbReference type="RuleBase" id="RU003781"/>
    </source>
</evidence>
<evidence type="ECO:0000256" key="10">
    <source>
        <dbReference type="HAMAP-Rule" id="MF_01405"/>
    </source>
</evidence>
<evidence type="ECO:0000256" key="8">
    <source>
        <dbReference type="ARBA" id="ARBA00051875"/>
    </source>
</evidence>
<feature type="binding site" evidence="10">
    <location>
        <position position="36"/>
    </location>
    <ligand>
        <name>Mg(2+)</name>
        <dbReference type="ChEBI" id="CHEBI:18420"/>
    </ligand>
</feature>
<evidence type="ECO:0000313" key="13">
    <source>
        <dbReference type="Proteomes" id="UP000067434"/>
    </source>
</evidence>
<dbReference type="GO" id="GO:0009146">
    <property type="term" value="P:purine nucleoside triphosphate catabolic process"/>
    <property type="evidence" value="ECO:0007669"/>
    <property type="project" value="UniProtKB-UniRule"/>
</dbReference>
<comment type="similarity">
    <text evidence="1 10 11">Belongs to the HAM1 NTPase family.</text>
</comment>
<dbReference type="PANTHER" id="PTHR11067">
    <property type="entry name" value="INOSINE TRIPHOSPHATE PYROPHOSPHATASE/HAM1 PROTEIN"/>
    <property type="match status" value="1"/>
</dbReference>
<dbReference type="GO" id="GO:0005737">
    <property type="term" value="C:cytoplasm"/>
    <property type="evidence" value="ECO:0007669"/>
    <property type="project" value="TreeGrafter"/>
</dbReference>
<dbReference type="EMBL" id="CP009961">
    <property type="protein sequence ID" value="AKG38775.1"/>
    <property type="molecule type" value="Genomic_DNA"/>
</dbReference>
<dbReference type="InterPro" id="IPR020922">
    <property type="entry name" value="dITP/XTP_pyrophosphatase"/>
</dbReference>
<proteinExistence type="inferred from homology"/>
<sequence>MKLYLATQNKHKIDEIAMILAPYSIQVIAAPFKKLELQSKNIEEIALKAVESIEPQDAPVAVEDSGLFIDELNGFPGPYSSYVYETIGIKGVLKLMQGVADRSATFISVIAVKTPQGEIKAFKGETKGTVTLQPRGKHGFGFDPIFQPLGSNKTFAEMSIEEKNIYSHRGKAAKMLAWWLRGII</sequence>
<dbReference type="NCBIfam" id="TIGR00042">
    <property type="entry name" value="RdgB/HAM1 family non-canonical purine NTP pyrophosphatase"/>
    <property type="match status" value="1"/>
</dbReference>